<feature type="region of interest" description="Disordered" evidence="1">
    <location>
        <begin position="466"/>
        <end position="491"/>
    </location>
</feature>
<comment type="caution">
    <text evidence="2">The sequence shown here is derived from an EMBL/GenBank/DDBJ whole genome shotgun (WGS) entry which is preliminary data.</text>
</comment>
<evidence type="ECO:0000313" key="3">
    <source>
        <dbReference type="Proteomes" id="UP000433883"/>
    </source>
</evidence>
<feature type="region of interest" description="Disordered" evidence="1">
    <location>
        <begin position="1"/>
        <end position="131"/>
    </location>
</feature>
<protein>
    <submittedName>
        <fullName evidence="2">Uncharacterized protein</fullName>
    </submittedName>
</protein>
<evidence type="ECO:0000313" key="2">
    <source>
        <dbReference type="EMBL" id="KAE9972945.1"/>
    </source>
</evidence>
<accession>A0A8H3UNK2</accession>
<name>A0A8H3UNK2_VENIN</name>
<dbReference type="EMBL" id="WNWQ01000248">
    <property type="protein sequence ID" value="KAE9972945.1"/>
    <property type="molecule type" value="Genomic_DNA"/>
</dbReference>
<reference evidence="2 3" key="1">
    <citation type="submission" date="2019-11" db="EMBL/GenBank/DDBJ databases">
        <title>Venturia inaequalis Genome Resource.</title>
        <authorList>
            <person name="Lichtner F.J."/>
        </authorList>
    </citation>
    <scope>NUCLEOTIDE SEQUENCE [LARGE SCALE GENOMIC DNA]</scope>
    <source>
        <strain evidence="2">Bline_iso_100314</strain>
    </source>
</reference>
<dbReference type="AlphaFoldDB" id="A0A8H3UNK2"/>
<dbReference type="Proteomes" id="UP000433883">
    <property type="component" value="Unassembled WGS sequence"/>
</dbReference>
<evidence type="ECO:0000256" key="1">
    <source>
        <dbReference type="SAM" id="MobiDB-lite"/>
    </source>
</evidence>
<sequence length="585" mass="68418">MDTPEILPAHSHDSVRAVDREGRRLADLHEDLSSQDRGDEGIETAVSQSMRSRGKECGPESQVRMQEKVRAADVEEPELSETVVVHDSERVEERNEENEQAHGDAGFEDPGPAISNDTSLSAIGSAPQVPSAEIEEVEAVNQDPTVGPRIKPLADLDIDDFPLPIRSWCASFIHMYQKMSSTKRYYMSSFIYFILDLALQNEHMQDRVPQWRCYTPCDKVVEGWVCSRCKRHYRDRNTCLTCNKDIRSHMWRRGLNPKYEEERERRRGEKKKSDQWKKHFDDWVDEHDDFVFRACNEGWYRCGQCINLSANGEKPKREGAADLGYICKPCAEKDLADEQRVLIQNLDKHRRKRLEYLGFKEKDKFEEELPKHRERRLMKALYQRQVEPGFSEKRDAAGILQVCWCNGQACDSWPAKLRLWPTDTHWPCPGPPHLDEDERINPHMADFDNGWDIRIKAHRDKQVAKKEMEAESKGTTVRETRKAMTAEEKKESDKADVLAEFEEMNTLYKTNLPPNSTLKDVQDKARADYKKQPPEFKKMNYWQEREEASKVLEEERKKRVAREVKRKIGEESAWVRLFKWGLRKY</sequence>
<feature type="compositionally biased region" description="Basic and acidic residues" evidence="1">
    <location>
        <begin position="84"/>
        <end position="102"/>
    </location>
</feature>
<proteinExistence type="predicted"/>
<gene>
    <name evidence="2" type="ORF">BLS_003825</name>
</gene>
<organism evidence="2 3">
    <name type="scientific">Venturia inaequalis</name>
    <name type="common">Apple scab fungus</name>
    <dbReference type="NCBI Taxonomy" id="5025"/>
    <lineage>
        <taxon>Eukaryota</taxon>
        <taxon>Fungi</taxon>
        <taxon>Dikarya</taxon>
        <taxon>Ascomycota</taxon>
        <taxon>Pezizomycotina</taxon>
        <taxon>Dothideomycetes</taxon>
        <taxon>Pleosporomycetidae</taxon>
        <taxon>Venturiales</taxon>
        <taxon>Venturiaceae</taxon>
        <taxon>Venturia</taxon>
    </lineage>
</organism>
<feature type="compositionally biased region" description="Basic and acidic residues" evidence="1">
    <location>
        <begin position="10"/>
        <end position="40"/>
    </location>
</feature>